<dbReference type="InterPro" id="IPR029058">
    <property type="entry name" value="AB_hydrolase_fold"/>
</dbReference>
<protein>
    <submittedName>
        <fullName evidence="3">Putative esterase/lipase</fullName>
    </submittedName>
</protein>
<dbReference type="RefSeq" id="WP_037516521.1">
    <property type="nucleotide sequence ID" value="NZ_JGVR01000002.1"/>
</dbReference>
<dbReference type="GO" id="GO:0016787">
    <property type="term" value="F:hydrolase activity"/>
    <property type="evidence" value="ECO:0007669"/>
    <property type="project" value="UniProtKB-KW"/>
</dbReference>
<keyword evidence="1" id="KW-0378">Hydrolase</keyword>
<evidence type="ECO:0000259" key="2">
    <source>
        <dbReference type="Pfam" id="PF07859"/>
    </source>
</evidence>
<gene>
    <name evidence="3" type="ORF">CP98_00462</name>
</gene>
<dbReference type="AlphaFoldDB" id="A0A084ESS1"/>
<dbReference type="PATRIC" id="fig|13690.10.peg.476"/>
<feature type="domain" description="Alpha/beta hydrolase fold-3" evidence="2">
    <location>
        <begin position="83"/>
        <end position="288"/>
    </location>
</feature>
<accession>A0A084ESS1</accession>
<dbReference type="Gene3D" id="3.40.50.1820">
    <property type="entry name" value="alpha/beta hydrolase"/>
    <property type="match status" value="1"/>
</dbReference>
<dbReference type="PANTHER" id="PTHR48081:SF8">
    <property type="entry name" value="ALPHA_BETA HYDROLASE FOLD-3 DOMAIN-CONTAINING PROTEIN-RELATED"/>
    <property type="match status" value="1"/>
</dbReference>
<dbReference type="Proteomes" id="UP000028534">
    <property type="component" value="Unassembled WGS sequence"/>
</dbReference>
<organism evidence="3 4">
    <name type="scientific">Sphingobium yanoikuyae</name>
    <name type="common">Sphingomonas yanoikuyae</name>
    <dbReference type="NCBI Taxonomy" id="13690"/>
    <lineage>
        <taxon>Bacteria</taxon>
        <taxon>Pseudomonadati</taxon>
        <taxon>Pseudomonadota</taxon>
        <taxon>Alphaproteobacteria</taxon>
        <taxon>Sphingomonadales</taxon>
        <taxon>Sphingomonadaceae</taxon>
        <taxon>Sphingobium</taxon>
    </lineage>
</organism>
<sequence>MTMDPQIVSWLATLAAASPEQTPPPAGDIHALRCFTDATMSAMFKQLPEAPDVQMALYAAAGPNGDVALRWYSRTDTQGGAAVIYVHGGGMICGTAEIYDPLVRHYVQLTGIPFLSVDYRRAPEYRSVGLAKDAFFALQWLHRESFVLNVDPRRIAIMGDSGGGGIAAATAIMARDHAIPLSRQILVYPMLDDRNIEADPLLAPTATWTYEANATAWKAVLGANLGQNAVSPYIAPARLFDFTGLAAAYIEVGELDIFRDECLSYAHRLVGAGNSCELHMHPGAPHAYDIIGPSLTVSQQAMADRLRVLHKL</sequence>
<dbReference type="Pfam" id="PF07859">
    <property type="entry name" value="Abhydrolase_3"/>
    <property type="match status" value="1"/>
</dbReference>
<dbReference type="InterPro" id="IPR050300">
    <property type="entry name" value="GDXG_lipolytic_enzyme"/>
</dbReference>
<dbReference type="PANTHER" id="PTHR48081">
    <property type="entry name" value="AB HYDROLASE SUPERFAMILY PROTEIN C4A8.06C"/>
    <property type="match status" value="1"/>
</dbReference>
<dbReference type="eggNOG" id="COG0657">
    <property type="taxonomic scope" value="Bacteria"/>
</dbReference>
<evidence type="ECO:0000313" key="3">
    <source>
        <dbReference type="EMBL" id="KEZ21013.1"/>
    </source>
</evidence>
<dbReference type="InterPro" id="IPR013094">
    <property type="entry name" value="AB_hydrolase_3"/>
</dbReference>
<comment type="caution">
    <text evidence="3">The sequence shown here is derived from an EMBL/GenBank/DDBJ whole genome shotgun (WGS) entry which is preliminary data.</text>
</comment>
<name>A0A084ESS1_SPHYA</name>
<proteinExistence type="predicted"/>
<evidence type="ECO:0000313" key="4">
    <source>
        <dbReference type="Proteomes" id="UP000028534"/>
    </source>
</evidence>
<dbReference type="SUPFAM" id="SSF53474">
    <property type="entry name" value="alpha/beta-Hydrolases"/>
    <property type="match status" value="1"/>
</dbReference>
<dbReference type="EMBL" id="JGVR01000002">
    <property type="protein sequence ID" value="KEZ21013.1"/>
    <property type="molecule type" value="Genomic_DNA"/>
</dbReference>
<evidence type="ECO:0000256" key="1">
    <source>
        <dbReference type="ARBA" id="ARBA00022801"/>
    </source>
</evidence>
<reference evidence="3 4" key="1">
    <citation type="submission" date="2014-03" db="EMBL/GenBank/DDBJ databases">
        <title>Genome sequence of Sphingobium yanoikuyae B1.</title>
        <authorList>
            <person name="Gan H.M."/>
            <person name="Gan H.Y."/>
            <person name="Savka M.A."/>
        </authorList>
    </citation>
    <scope>NUCLEOTIDE SEQUENCE [LARGE SCALE GENOMIC DNA]</scope>
    <source>
        <strain evidence="3 4">B1</strain>
    </source>
</reference>